<dbReference type="EMBL" id="NBXA01000001">
    <property type="protein sequence ID" value="RFA17270.1"/>
    <property type="molecule type" value="Genomic_DNA"/>
</dbReference>
<evidence type="ECO:0000313" key="7">
    <source>
        <dbReference type="EMBL" id="RFA17270.1"/>
    </source>
</evidence>
<feature type="transmembrane region" description="Helical" evidence="5">
    <location>
        <begin position="12"/>
        <end position="34"/>
    </location>
</feature>
<feature type="compositionally biased region" description="Polar residues" evidence="4">
    <location>
        <begin position="1391"/>
        <end position="1404"/>
    </location>
</feature>
<dbReference type="PRINTS" id="PR00014">
    <property type="entry name" value="FNTYPEIII"/>
</dbReference>
<feature type="domain" description="Fibronectin type-III" evidence="6">
    <location>
        <begin position="1524"/>
        <end position="1615"/>
    </location>
</feature>
<keyword evidence="3" id="KW-0624">Polysaccharide degradation</keyword>
<dbReference type="Gene3D" id="2.60.40.10">
    <property type="entry name" value="Immunoglobulins"/>
    <property type="match status" value="3"/>
</dbReference>
<evidence type="ECO:0000256" key="2">
    <source>
        <dbReference type="ARBA" id="ARBA00023295"/>
    </source>
</evidence>
<name>A0A3E0W5H9_9MICO</name>
<gene>
    <name evidence="7" type="ORF">B7R21_00590</name>
</gene>
<keyword evidence="2" id="KW-0378">Hydrolase</keyword>
<comment type="caution">
    <text evidence="7">The sequence shown here is derived from an EMBL/GenBank/DDBJ whole genome shotgun (WGS) entry which is preliminary data.</text>
</comment>
<keyword evidence="5" id="KW-1133">Transmembrane helix</keyword>
<accession>A0A3E0W5H9</accession>
<feature type="compositionally biased region" description="Low complexity" evidence="4">
    <location>
        <begin position="202"/>
        <end position="237"/>
    </location>
</feature>
<evidence type="ECO:0000256" key="4">
    <source>
        <dbReference type="SAM" id="MobiDB-lite"/>
    </source>
</evidence>
<feature type="compositionally biased region" description="Low complexity" evidence="4">
    <location>
        <begin position="1600"/>
        <end position="1609"/>
    </location>
</feature>
<organism evidence="7 8">
    <name type="scientific">Subtercola boreus</name>
    <dbReference type="NCBI Taxonomy" id="120213"/>
    <lineage>
        <taxon>Bacteria</taxon>
        <taxon>Bacillati</taxon>
        <taxon>Actinomycetota</taxon>
        <taxon>Actinomycetes</taxon>
        <taxon>Micrococcales</taxon>
        <taxon>Microbacteriaceae</taxon>
        <taxon>Subtercola</taxon>
    </lineage>
</organism>
<evidence type="ECO:0000313" key="8">
    <source>
        <dbReference type="Proteomes" id="UP000256709"/>
    </source>
</evidence>
<feature type="region of interest" description="Disordered" evidence="4">
    <location>
        <begin position="193"/>
        <end position="252"/>
    </location>
</feature>
<dbReference type="PANTHER" id="PTHR13817:SF73">
    <property type="entry name" value="FIBRONECTIN TYPE-III DOMAIN-CONTAINING PROTEIN"/>
    <property type="match status" value="1"/>
</dbReference>
<dbReference type="OrthoDB" id="5241356at2"/>
<reference evidence="7 8" key="1">
    <citation type="submission" date="2017-04" db="EMBL/GenBank/DDBJ databases">
        <title>Comparative genome analysis of Subtercola boreus.</title>
        <authorList>
            <person name="Cho Y.-J."/>
            <person name="Cho A."/>
            <person name="Kim O.-S."/>
            <person name="Lee J.-I."/>
        </authorList>
    </citation>
    <scope>NUCLEOTIDE SEQUENCE [LARGE SCALE GENOMIC DNA]</scope>
    <source>
        <strain evidence="7 8">P27444</strain>
    </source>
</reference>
<dbReference type="InterPro" id="IPR013783">
    <property type="entry name" value="Ig-like_fold"/>
</dbReference>
<keyword evidence="5" id="KW-0812">Transmembrane</keyword>
<sequence>MRLFEAIRRHKATFASVATVSVVSLAVTTMAILYQGVSTANVQLNDGGVWVSKPSGLLLGHLNYPSQVLDSGLRMTSGNFGILQDGDTVIAVDPASSTMQTVDPATVSVGNPVAVPADAQVSLGADTLSVLDPASGMLWATSPESLASFLPSPQAPLYRLGSGASATVDSSGGIHGLSLTDRTLVTIPADAQAAPVPDEQSSDAPATDTATPAATAPATPAAGSAATPTPSTSAAPTVDSRTGTTSKSPDITTSALPAVADDAKLTLATVGTDAVVFDSVNGTVFLPGGKTVTLDSTKGGILQQNGPGSATVLIATPTALIEQPLGGGEATTVDAPPSSTGAVGRPTAPVALGGCAYAAWSGASTYLRDCEGSANDVARAIDGLGDNADLLFRVNRDVVVLNDLTSGAVWLVNQDMKKVENWDDVVPPADQTQKDNNDDTPEDVLQQVLPNRTEKNNPPIAANDKFGVRAGRTTILPVLDNDSDPDGDVLTASLTGAQPKLGSVQPILNGAALQISVPAGATSGNTFTYTADDGRGGQDTASVTLTVSATGTNSAPVEKRIATVPVEQGSTVSYNVLPDWIDPDGDDIFVTNATADGANQVQFRADGQITFTALDAEPGRKDVKVTVSDGQAGTQTEGTIHFEMRAAGTLPPITNADHYITRPNQQVTASPLLNDLSPSGTQLRLAKVNEVAGATVVPDYTTGTFSFVSATPGTYYVRYAVTNGPKSATNLVRVDVLADVATDAAPIAVRDVALLTKGHSVLVNVLGNDFDPAGGILAVQSIDNPADSGVSVEVLEHETLRVTDVPGITIPTTIHYTVTNGSKSALGEVYIIPVPAPAKLLPPVAVDDSVTVRAGDVATIPVLANDYSPNGDTITLAPKLVEPLIDPADGDMFVAQDTLRFKAGPTAKTVYATYEVVDSQGQRDAGYVTIQIVGADAGANSPPRPRDVTVRALQGTTVRIPITLDGIDPDGDSVQLVGQASAPSKGRIVNVGESWLEYEAYPVSTGTDTFAYSVRDRLGAEATATVQVGIVPSSAANQNPYAVPDAVSVRPGRSVAVDVLANDSDPDGDPIALRDNGLQLPDGMTAEITRGRVVVNAPSTPGQYAVQYTVVDQYGATAVGALLVSVDPNAPLVAPIARDDIIGVADVMGKASTTVPVRENDDDPDGTVDDLKVSVNDPNASVTADGQLTVILQPAAQIITYTVTDVDGLTASAFVYAPGTDTEAPTLKPGTKPITVNSGETVSVALSDYVLVAPGKTVRITEAGKVSASHANGASLVTDASTLSYTSNADYFGPDALNFEVTDGTGPDDPEGHKATLVIPITVVSTINHSPTFSGGSLDVSPDDGPKTLNLRTLARDSDKGDLDRLVYRITNDPASGLDAKIDGNTLTVTASPSATKGPSTLQISADDGQSEPGTGVVTVTVLTTTKPKPIAGDDEIGNADQGKTRTVDVLANDTNPFPDTPLKILGATVETGDGAARVNGSRVDVTPGPDFVGRMVVSYRISDATNDPTREADGRILLTVQGRPDNVTTPSVTSIQDKTVVLSWTPPSDNGAPITGYTVSSPQGYSKQCASTTCTLNGLTNNVEYTFTVTATNSVGVSDPSPASAVARPDARPDRPAAPTLVFGDKSLTVTWVTPNTTGSPVTSYNLEISPAPAKGAIQKTGVTGNTVKWEGLDNGTPYEVRVQAVNRAPSPSDFSPYSAAEIPAGKPDAPAAPTVTRLDPVGDQAQLQVNWKAPAANGDPIKGYSLQVIRGGSVIRTLTPGAGETSQAIPVDYSETNYTFALTARNKAGTSESSGESAPRRAFVAPGAPSNVQASAGDNTVTVSYGAADGKGARQSELAYQYSVNGGGWIGMPGDKVIRSGVPNNGSYSVKVRAVTQLDGESYQGAASGASNTVSPYGAPGNPTASASGNAKSVTVSWGAPSRNGQDFHIEISIDGGGWENVGTVGGSREVGDGYSQNHSIDARTVDATGAVSGTASAAAASGAEPILTAVNVAKGAPVRTAQCATSGCAYVELRITDAKPGAYTLTYFSNCASGGNCVSPWLTKTVNVGSSGNLTIPNNAYFGFTGSSVYATINGPSGSFESNHITW</sequence>
<feature type="region of interest" description="Disordered" evidence="4">
    <location>
        <begin position="1886"/>
        <end position="1912"/>
    </location>
</feature>
<evidence type="ECO:0000259" key="6">
    <source>
        <dbReference type="PROSITE" id="PS50853"/>
    </source>
</evidence>
<protein>
    <recommendedName>
        <fullName evidence="6">Fibronectin type-III domain-containing protein</fullName>
    </recommendedName>
</protein>
<dbReference type="SUPFAM" id="SSF49265">
    <property type="entry name" value="Fibronectin type III"/>
    <property type="match status" value="3"/>
</dbReference>
<feature type="compositionally biased region" description="Polar residues" evidence="4">
    <location>
        <begin position="239"/>
        <end position="252"/>
    </location>
</feature>
<dbReference type="PANTHER" id="PTHR13817">
    <property type="entry name" value="TITIN"/>
    <property type="match status" value="1"/>
</dbReference>
<dbReference type="InterPro" id="IPR003961">
    <property type="entry name" value="FN3_dom"/>
</dbReference>
<evidence type="ECO:0000256" key="1">
    <source>
        <dbReference type="ARBA" id="ARBA00022737"/>
    </source>
</evidence>
<keyword evidence="1" id="KW-0677">Repeat</keyword>
<dbReference type="Gene3D" id="2.60.40.2810">
    <property type="match status" value="1"/>
</dbReference>
<dbReference type="Pfam" id="PF17963">
    <property type="entry name" value="Big_9"/>
    <property type="match status" value="8"/>
</dbReference>
<feature type="domain" description="Fibronectin type-III" evidence="6">
    <location>
        <begin position="1616"/>
        <end position="1707"/>
    </location>
</feature>
<dbReference type="GO" id="GO:0000272">
    <property type="term" value="P:polysaccharide catabolic process"/>
    <property type="evidence" value="ECO:0007669"/>
    <property type="project" value="UniProtKB-KW"/>
</dbReference>
<proteinExistence type="predicted"/>
<keyword evidence="3" id="KW-0119">Carbohydrate metabolism</keyword>
<keyword evidence="2" id="KW-0326">Glycosidase</keyword>
<dbReference type="SMART" id="SM00060">
    <property type="entry name" value="FN3"/>
    <property type="match status" value="5"/>
</dbReference>
<keyword evidence="5" id="KW-0472">Membrane</keyword>
<dbReference type="PROSITE" id="PS50853">
    <property type="entry name" value="FN3"/>
    <property type="match status" value="3"/>
</dbReference>
<dbReference type="RefSeq" id="WP_116281307.1">
    <property type="nucleotide sequence ID" value="NZ_NBXA01000001.1"/>
</dbReference>
<dbReference type="Proteomes" id="UP000256709">
    <property type="component" value="Unassembled WGS sequence"/>
</dbReference>
<dbReference type="InterPro" id="IPR036116">
    <property type="entry name" value="FN3_sf"/>
</dbReference>
<feature type="region of interest" description="Disordered" evidence="4">
    <location>
        <begin position="1600"/>
        <end position="1620"/>
    </location>
</feature>
<dbReference type="GO" id="GO:0016798">
    <property type="term" value="F:hydrolase activity, acting on glycosyl bonds"/>
    <property type="evidence" value="ECO:0007669"/>
    <property type="project" value="UniProtKB-KW"/>
</dbReference>
<evidence type="ECO:0000256" key="3">
    <source>
        <dbReference type="ARBA" id="ARBA00023326"/>
    </source>
</evidence>
<feature type="region of interest" description="Disordered" evidence="4">
    <location>
        <begin position="1391"/>
        <end position="1414"/>
    </location>
</feature>
<dbReference type="CDD" id="cd00063">
    <property type="entry name" value="FN3"/>
    <property type="match status" value="3"/>
</dbReference>
<feature type="domain" description="Fibronectin type-III" evidence="6">
    <location>
        <begin position="1711"/>
        <end position="1809"/>
    </location>
</feature>
<dbReference type="InterPro" id="IPR050964">
    <property type="entry name" value="Striated_Muscle_Regulatory"/>
</dbReference>
<dbReference type="Pfam" id="PF00041">
    <property type="entry name" value="fn3"/>
    <property type="match status" value="3"/>
</dbReference>
<evidence type="ECO:0000256" key="5">
    <source>
        <dbReference type="SAM" id="Phobius"/>
    </source>
</evidence>